<dbReference type="RefSeq" id="WP_127744798.1">
    <property type="nucleotide sequence ID" value="NZ_SACN01000002.1"/>
</dbReference>
<comment type="caution">
    <text evidence="11">The sequence shown here is derived from an EMBL/GenBank/DDBJ whole genome shotgun (WGS) entry which is preliminary data.</text>
</comment>
<dbReference type="FunFam" id="3.40.190.10:FF:000086">
    <property type="entry name" value="Probable porphobilinogen deaminase"/>
    <property type="match status" value="1"/>
</dbReference>
<comment type="catalytic activity">
    <reaction evidence="7 8">
        <text>4 porphobilinogen + H2O = hydroxymethylbilane + 4 NH4(+)</text>
        <dbReference type="Rhea" id="RHEA:13185"/>
        <dbReference type="ChEBI" id="CHEBI:15377"/>
        <dbReference type="ChEBI" id="CHEBI:28938"/>
        <dbReference type="ChEBI" id="CHEBI:57845"/>
        <dbReference type="ChEBI" id="CHEBI:58126"/>
        <dbReference type="EC" id="2.5.1.61"/>
    </reaction>
</comment>
<dbReference type="GO" id="GO:0005737">
    <property type="term" value="C:cytoplasm"/>
    <property type="evidence" value="ECO:0007669"/>
    <property type="project" value="UniProtKB-UniRule"/>
</dbReference>
<evidence type="ECO:0000256" key="7">
    <source>
        <dbReference type="ARBA" id="ARBA00048169"/>
    </source>
</evidence>
<dbReference type="Pfam" id="PF01379">
    <property type="entry name" value="Porphobil_deam"/>
    <property type="match status" value="1"/>
</dbReference>
<evidence type="ECO:0000256" key="4">
    <source>
        <dbReference type="ARBA" id="ARBA00011245"/>
    </source>
</evidence>
<proteinExistence type="inferred from homology"/>
<evidence type="ECO:0000259" key="10">
    <source>
        <dbReference type="Pfam" id="PF03900"/>
    </source>
</evidence>
<keyword evidence="5 8" id="KW-0808">Transferase</keyword>
<evidence type="ECO:0000256" key="8">
    <source>
        <dbReference type="HAMAP-Rule" id="MF_00260"/>
    </source>
</evidence>
<dbReference type="Gene3D" id="3.40.190.10">
    <property type="entry name" value="Periplasmic binding protein-like II"/>
    <property type="match status" value="2"/>
</dbReference>
<evidence type="ECO:0000256" key="6">
    <source>
        <dbReference type="ARBA" id="ARBA00023244"/>
    </source>
</evidence>
<dbReference type="InterPro" id="IPR022418">
    <property type="entry name" value="Porphobilinogen_deaminase_C"/>
</dbReference>
<accession>A0A437LZF1</accession>
<comment type="similarity">
    <text evidence="3 8">Belongs to the HMBS family.</text>
</comment>
<dbReference type="GO" id="GO:0006782">
    <property type="term" value="P:protoporphyrinogen IX biosynthetic process"/>
    <property type="evidence" value="ECO:0007669"/>
    <property type="project" value="UniProtKB-UniRule"/>
</dbReference>
<name>A0A437LZF1_9SPHN</name>
<dbReference type="Gene3D" id="3.30.160.40">
    <property type="entry name" value="Porphobilinogen deaminase, C-terminal domain"/>
    <property type="match status" value="1"/>
</dbReference>
<comment type="function">
    <text evidence="1 8">Tetrapolymerization of the monopyrrole PBG into the hydroxymethylbilane pre-uroporphyrinogen in several discrete steps.</text>
</comment>
<evidence type="ECO:0000259" key="9">
    <source>
        <dbReference type="Pfam" id="PF01379"/>
    </source>
</evidence>
<dbReference type="NCBIfam" id="TIGR00212">
    <property type="entry name" value="hemC"/>
    <property type="match status" value="1"/>
</dbReference>
<dbReference type="Proteomes" id="UP000282971">
    <property type="component" value="Unassembled WGS sequence"/>
</dbReference>
<comment type="pathway">
    <text evidence="2">Porphyrin-containing compound metabolism; protoporphyrin-IX biosynthesis; coproporphyrinogen-III from 5-aminolevulinate: step 2/4.</text>
</comment>
<sequence length="313" mass="33005">MTTPPRSDRPLRLGTRGSPLALTQARMVIAALRDAHGWGEGAIEIVEIKTSGDRIQDRKLAEVGGKALWTKELDRALTEGEIDFAVHSMKDVETIRPAEIVIAAMLERADVRDKLIGVESIADLPEGARVGTSSPRRSAQILRARPDASIVLFRGNVDTRLRKLSEGEADATLLAAAGLDRLGRDGVGHVVRVEEMLPAPAQGAVGIETLAANTEMRTLLAAIDHAPTHACVAVERALLAALGGDCRSPIAALAIESGDGIHLRAEILTEDGAEHVADDAMLRADAAEADAKALAARMLDAASPALRSLFAGS</sequence>
<comment type="cofactor">
    <cofactor evidence="8">
        <name>dipyrromethane</name>
        <dbReference type="ChEBI" id="CHEBI:60342"/>
    </cofactor>
    <text evidence="8">Binds 1 dipyrromethane group covalently.</text>
</comment>
<dbReference type="SUPFAM" id="SSF53850">
    <property type="entry name" value="Periplasmic binding protein-like II"/>
    <property type="match status" value="1"/>
</dbReference>
<dbReference type="EC" id="2.5.1.61" evidence="8"/>
<protein>
    <recommendedName>
        <fullName evidence="8">Porphobilinogen deaminase</fullName>
        <shortName evidence="8">PBG</shortName>
        <ecNumber evidence="8">2.5.1.61</ecNumber>
    </recommendedName>
    <alternativeName>
        <fullName evidence="8">Hydroxymethylbilane synthase</fullName>
        <shortName evidence="8">HMBS</shortName>
    </alternativeName>
    <alternativeName>
        <fullName evidence="8">Pre-uroporphyrinogen synthase</fullName>
    </alternativeName>
</protein>
<dbReference type="InterPro" id="IPR022417">
    <property type="entry name" value="Porphobilin_deaminase_N"/>
</dbReference>
<dbReference type="FunFam" id="3.40.190.10:FF:000005">
    <property type="entry name" value="Porphobilinogen deaminase"/>
    <property type="match status" value="1"/>
</dbReference>
<keyword evidence="12" id="KW-1185">Reference proteome</keyword>
<dbReference type="InterPro" id="IPR000860">
    <property type="entry name" value="HemC"/>
</dbReference>
<evidence type="ECO:0000313" key="12">
    <source>
        <dbReference type="Proteomes" id="UP000282971"/>
    </source>
</evidence>
<dbReference type="AlphaFoldDB" id="A0A437LZF1"/>
<reference evidence="11 12" key="1">
    <citation type="submission" date="2019-01" db="EMBL/GenBank/DDBJ databases">
        <authorList>
            <person name="Chen W.-M."/>
        </authorList>
    </citation>
    <scope>NUCLEOTIDE SEQUENCE [LARGE SCALE GENOMIC DNA]</scope>
    <source>
        <strain evidence="11 12">CCP-7</strain>
    </source>
</reference>
<feature type="modified residue" description="S-(dipyrrolylmethanemethyl)cysteine" evidence="8">
    <location>
        <position position="246"/>
    </location>
</feature>
<keyword evidence="6 8" id="KW-0627">Porphyrin biosynthesis</keyword>
<comment type="miscellaneous">
    <text evidence="8">The porphobilinogen subunits are added to the dipyrromethane group.</text>
</comment>
<dbReference type="OrthoDB" id="9810298at2"/>
<evidence type="ECO:0000256" key="2">
    <source>
        <dbReference type="ARBA" id="ARBA00004735"/>
    </source>
</evidence>
<dbReference type="InterPro" id="IPR022419">
    <property type="entry name" value="Porphobilin_deaminase_cofac_BS"/>
</dbReference>
<dbReference type="HAMAP" id="MF_00260">
    <property type="entry name" value="Porphobil_deam"/>
    <property type="match status" value="1"/>
</dbReference>
<dbReference type="PIRSF" id="PIRSF001438">
    <property type="entry name" value="4pyrrol_synth_OHMeBilane_synth"/>
    <property type="match status" value="1"/>
</dbReference>
<organism evidence="11 12">
    <name type="scientific">Sphingomonas crocodyli</name>
    <dbReference type="NCBI Taxonomy" id="1979270"/>
    <lineage>
        <taxon>Bacteria</taxon>
        <taxon>Pseudomonadati</taxon>
        <taxon>Pseudomonadota</taxon>
        <taxon>Alphaproteobacteria</taxon>
        <taxon>Sphingomonadales</taxon>
        <taxon>Sphingomonadaceae</taxon>
        <taxon>Sphingomonas</taxon>
    </lineage>
</organism>
<dbReference type="InterPro" id="IPR036803">
    <property type="entry name" value="Porphobilinogen_deaminase_C_sf"/>
</dbReference>
<evidence type="ECO:0000256" key="1">
    <source>
        <dbReference type="ARBA" id="ARBA00002869"/>
    </source>
</evidence>
<evidence type="ECO:0000256" key="3">
    <source>
        <dbReference type="ARBA" id="ARBA00005638"/>
    </source>
</evidence>
<evidence type="ECO:0000313" key="11">
    <source>
        <dbReference type="EMBL" id="RVT90782.1"/>
    </source>
</evidence>
<feature type="domain" description="Porphobilinogen deaminase N-terminal" evidence="9">
    <location>
        <begin position="11"/>
        <end position="217"/>
    </location>
</feature>
<dbReference type="EMBL" id="SACN01000002">
    <property type="protein sequence ID" value="RVT90782.1"/>
    <property type="molecule type" value="Genomic_DNA"/>
</dbReference>
<evidence type="ECO:0000256" key="5">
    <source>
        <dbReference type="ARBA" id="ARBA00022679"/>
    </source>
</evidence>
<gene>
    <name evidence="8" type="primary">hemC</name>
    <name evidence="11" type="ORF">EOD43_14630</name>
</gene>
<dbReference type="GO" id="GO:0004418">
    <property type="term" value="F:hydroxymethylbilane synthase activity"/>
    <property type="evidence" value="ECO:0007669"/>
    <property type="project" value="UniProtKB-UniRule"/>
</dbReference>
<dbReference type="PROSITE" id="PS00533">
    <property type="entry name" value="PORPHOBILINOGEN_DEAM"/>
    <property type="match status" value="1"/>
</dbReference>
<dbReference type="UniPathway" id="UPA00251">
    <property type="reaction ID" value="UER00319"/>
</dbReference>
<comment type="subunit">
    <text evidence="4 8">Monomer.</text>
</comment>
<dbReference type="PANTHER" id="PTHR11557:SF0">
    <property type="entry name" value="PORPHOBILINOGEN DEAMINASE"/>
    <property type="match status" value="1"/>
</dbReference>
<dbReference type="PRINTS" id="PR00151">
    <property type="entry name" value="PORPHBDMNASE"/>
</dbReference>
<dbReference type="PANTHER" id="PTHR11557">
    <property type="entry name" value="PORPHOBILINOGEN DEAMINASE"/>
    <property type="match status" value="1"/>
</dbReference>
<feature type="domain" description="Porphobilinogen deaminase C-terminal" evidence="10">
    <location>
        <begin position="230"/>
        <end position="299"/>
    </location>
</feature>
<dbReference type="SUPFAM" id="SSF54782">
    <property type="entry name" value="Porphobilinogen deaminase (hydroxymethylbilane synthase), C-terminal domain"/>
    <property type="match status" value="1"/>
</dbReference>
<dbReference type="Pfam" id="PF03900">
    <property type="entry name" value="Porphobil_deamC"/>
    <property type="match status" value="1"/>
</dbReference>